<accession>A0A1R4EP63</accession>
<sequence>MKRTMQVSDSVVINVDAETIWTQLADPAQMPRWSPENTGATTPASGRPLQVGEAFEGTNRRGRARWTTRCVVTASEPARRFAFDVGKIGVRRPILPGKIATWAYDLERVDGGTRVTETWTDGRSTWPDWLAAAFDRAVTGGQLFAEFQRKNIRRTLTTMRAEFDRDS</sequence>
<organism evidence="2 3">
    <name type="scientific">Arthrobacter rhombi</name>
    <dbReference type="NCBI Taxonomy" id="71253"/>
    <lineage>
        <taxon>Bacteria</taxon>
        <taxon>Bacillati</taxon>
        <taxon>Actinomycetota</taxon>
        <taxon>Actinomycetes</taxon>
        <taxon>Micrococcales</taxon>
        <taxon>Micrococcaceae</taxon>
        <taxon>Arthrobacter</taxon>
    </lineage>
</organism>
<dbReference type="SUPFAM" id="SSF55961">
    <property type="entry name" value="Bet v1-like"/>
    <property type="match status" value="1"/>
</dbReference>
<keyword evidence="3" id="KW-1185">Reference proteome</keyword>
<gene>
    <name evidence="2" type="ORF">FM101_00015</name>
</gene>
<dbReference type="EMBL" id="FUHW01000001">
    <property type="protein sequence ID" value="SJM45431.1"/>
    <property type="molecule type" value="Genomic_DNA"/>
</dbReference>
<evidence type="ECO:0000256" key="1">
    <source>
        <dbReference type="SAM" id="MobiDB-lite"/>
    </source>
</evidence>
<proteinExistence type="predicted"/>
<dbReference type="CDD" id="cd07812">
    <property type="entry name" value="SRPBCC"/>
    <property type="match status" value="1"/>
</dbReference>
<feature type="region of interest" description="Disordered" evidence="1">
    <location>
        <begin position="27"/>
        <end position="49"/>
    </location>
</feature>
<evidence type="ECO:0000313" key="2">
    <source>
        <dbReference type="EMBL" id="SJM45431.1"/>
    </source>
</evidence>
<protein>
    <recommendedName>
        <fullName evidence="4">SRPBCC family protein</fullName>
    </recommendedName>
</protein>
<dbReference type="Proteomes" id="UP000195913">
    <property type="component" value="Unassembled WGS sequence"/>
</dbReference>
<dbReference type="Pfam" id="PF10604">
    <property type="entry name" value="Polyketide_cyc2"/>
    <property type="match status" value="1"/>
</dbReference>
<dbReference type="AlphaFoldDB" id="A0A1R4EP63"/>
<evidence type="ECO:0000313" key="3">
    <source>
        <dbReference type="Proteomes" id="UP000195913"/>
    </source>
</evidence>
<reference evidence="2 3" key="1">
    <citation type="submission" date="2017-02" db="EMBL/GenBank/DDBJ databases">
        <authorList>
            <person name="Peterson S.W."/>
        </authorList>
    </citation>
    <scope>NUCLEOTIDE SEQUENCE [LARGE SCALE GENOMIC DNA]</scope>
    <source>
        <strain evidence="2 3">B Ar 00.02</strain>
    </source>
</reference>
<dbReference type="RefSeq" id="WP_086993612.1">
    <property type="nucleotide sequence ID" value="NZ_FUHW01000001.1"/>
</dbReference>
<dbReference type="InterPro" id="IPR023393">
    <property type="entry name" value="START-like_dom_sf"/>
</dbReference>
<name>A0A1R4EP63_9MICC</name>
<evidence type="ECO:0008006" key="4">
    <source>
        <dbReference type="Google" id="ProtNLM"/>
    </source>
</evidence>
<feature type="compositionally biased region" description="Polar residues" evidence="1">
    <location>
        <begin position="35"/>
        <end position="44"/>
    </location>
</feature>
<dbReference type="InterPro" id="IPR019587">
    <property type="entry name" value="Polyketide_cyclase/dehydratase"/>
</dbReference>
<dbReference type="Gene3D" id="3.30.530.20">
    <property type="match status" value="1"/>
</dbReference>